<dbReference type="InterPro" id="IPR036259">
    <property type="entry name" value="MFS_trans_sf"/>
</dbReference>
<feature type="transmembrane region" description="Helical" evidence="6">
    <location>
        <begin position="117"/>
        <end position="138"/>
    </location>
</feature>
<dbReference type="InterPro" id="IPR050189">
    <property type="entry name" value="MFS_Efflux_Transporters"/>
</dbReference>
<proteinExistence type="predicted"/>
<evidence type="ECO:0000256" key="1">
    <source>
        <dbReference type="ARBA" id="ARBA00004651"/>
    </source>
</evidence>
<evidence type="ECO:0000256" key="4">
    <source>
        <dbReference type="ARBA" id="ARBA00022989"/>
    </source>
</evidence>
<feature type="transmembrane region" description="Helical" evidence="6">
    <location>
        <begin position="84"/>
        <end position="105"/>
    </location>
</feature>
<feature type="transmembrane region" description="Helical" evidence="6">
    <location>
        <begin position="45"/>
        <end position="72"/>
    </location>
</feature>
<dbReference type="Pfam" id="PF07690">
    <property type="entry name" value="MFS_1"/>
    <property type="match status" value="1"/>
</dbReference>
<evidence type="ECO:0000259" key="7">
    <source>
        <dbReference type="PROSITE" id="PS50850"/>
    </source>
</evidence>
<dbReference type="InterPro" id="IPR020846">
    <property type="entry name" value="MFS_dom"/>
</dbReference>
<feature type="transmembrane region" description="Helical" evidence="6">
    <location>
        <begin position="193"/>
        <end position="212"/>
    </location>
</feature>
<gene>
    <name evidence="8" type="ORF">CZ674_02435</name>
</gene>
<keyword evidence="5 6" id="KW-0472">Membrane</keyword>
<keyword evidence="2" id="KW-1003">Cell membrane</keyword>
<keyword evidence="4 6" id="KW-1133">Transmembrane helix</keyword>
<reference evidence="8 9" key="1">
    <citation type="submission" date="2017-02" db="EMBL/GenBank/DDBJ databases">
        <authorList>
            <person name="Peterson S.W."/>
        </authorList>
    </citation>
    <scope>NUCLEOTIDE SEQUENCE [LARGE SCALE GENOMIC DNA]</scope>
    <source>
        <strain evidence="8 9">LMG 22410</strain>
    </source>
</reference>
<dbReference type="InterPro" id="IPR011701">
    <property type="entry name" value="MFS"/>
</dbReference>
<feature type="transmembrane region" description="Helical" evidence="6">
    <location>
        <begin position="224"/>
        <end position="242"/>
    </location>
</feature>
<feature type="transmembrane region" description="Helical" evidence="6">
    <location>
        <begin position="159"/>
        <end position="181"/>
    </location>
</feature>
<dbReference type="GO" id="GO:0022857">
    <property type="term" value="F:transmembrane transporter activity"/>
    <property type="evidence" value="ECO:0007669"/>
    <property type="project" value="InterPro"/>
</dbReference>
<dbReference type="PANTHER" id="PTHR43124:SF3">
    <property type="entry name" value="CHLORAMPHENICOL EFFLUX PUMP RV0191"/>
    <property type="match status" value="1"/>
</dbReference>
<evidence type="ECO:0000256" key="2">
    <source>
        <dbReference type="ARBA" id="ARBA00022475"/>
    </source>
</evidence>
<evidence type="ECO:0000256" key="5">
    <source>
        <dbReference type="ARBA" id="ARBA00023136"/>
    </source>
</evidence>
<accession>A0A1R4F3Z8</accession>
<feature type="transmembrane region" description="Helical" evidence="6">
    <location>
        <begin position="248"/>
        <end position="265"/>
    </location>
</feature>
<evidence type="ECO:0000313" key="9">
    <source>
        <dbReference type="Proteomes" id="UP000195787"/>
    </source>
</evidence>
<dbReference type="SUPFAM" id="SSF103473">
    <property type="entry name" value="MFS general substrate transporter"/>
    <property type="match status" value="1"/>
</dbReference>
<evidence type="ECO:0000313" key="8">
    <source>
        <dbReference type="EMBL" id="SJM50616.1"/>
    </source>
</evidence>
<feature type="transmembrane region" description="Helical" evidence="6">
    <location>
        <begin position="286"/>
        <end position="307"/>
    </location>
</feature>
<evidence type="ECO:0000256" key="6">
    <source>
        <dbReference type="SAM" id="Phobius"/>
    </source>
</evidence>
<feature type="domain" description="Major facilitator superfamily (MFS) profile" evidence="7">
    <location>
        <begin position="1"/>
        <end position="338"/>
    </location>
</feature>
<evidence type="ECO:0000256" key="3">
    <source>
        <dbReference type="ARBA" id="ARBA00022692"/>
    </source>
</evidence>
<sequence>MSLTITGIVAAVVSTLAPVLAGRADRRTVIIVFMLVLSGSNALTALAPTFWVLAIARVLLGMSMGIVWGLAAGLGPRLAQRGRVALATTLIFSGVSIASVLGVPLGTFVADAFGWRATFWVLAVLGVVSARLLVVLLPSLPANHNGRLGAVFGVMRNRGVAAGIIITGLVALAHFTGYTYVRPILESETGMDPAGIATALLVYGIAGVIGNFTLGPLAGRATRTAVLIAIGGVAAATLALALGGGSAAVPALVILVVWGLGYGGVSASTQTWTAKADPERVEASAALWAGVFNASVALGAVLGGLVIDGSDARTATGVAAIIALTAFVLAAATRPTKRASMIDA</sequence>
<dbReference type="EMBL" id="FUHU01000014">
    <property type="protein sequence ID" value="SJM50616.1"/>
    <property type="molecule type" value="Genomic_DNA"/>
</dbReference>
<dbReference type="GO" id="GO:0005886">
    <property type="term" value="C:plasma membrane"/>
    <property type="evidence" value="ECO:0007669"/>
    <property type="project" value="UniProtKB-SubCell"/>
</dbReference>
<comment type="subcellular location">
    <subcellularLocation>
        <location evidence="1">Cell membrane</location>
        <topology evidence="1">Multi-pass membrane protein</topology>
    </subcellularLocation>
</comment>
<keyword evidence="9" id="KW-1185">Reference proteome</keyword>
<dbReference type="CDD" id="cd17324">
    <property type="entry name" value="MFS_NepI_like"/>
    <property type="match status" value="1"/>
</dbReference>
<keyword evidence="3 6" id="KW-0812">Transmembrane</keyword>
<dbReference type="PROSITE" id="PS50850">
    <property type="entry name" value="MFS"/>
    <property type="match status" value="1"/>
</dbReference>
<organism evidence="8 9">
    <name type="scientific">Agrococcus casei LMG 22410</name>
    <dbReference type="NCBI Taxonomy" id="1255656"/>
    <lineage>
        <taxon>Bacteria</taxon>
        <taxon>Bacillati</taxon>
        <taxon>Actinomycetota</taxon>
        <taxon>Actinomycetes</taxon>
        <taxon>Micrococcales</taxon>
        <taxon>Microbacteriaceae</taxon>
        <taxon>Agrococcus</taxon>
    </lineage>
</organism>
<dbReference type="AlphaFoldDB" id="A0A1R4F3Z8"/>
<dbReference type="Proteomes" id="UP000195787">
    <property type="component" value="Unassembled WGS sequence"/>
</dbReference>
<name>A0A1R4F3Z8_9MICO</name>
<feature type="transmembrane region" description="Helical" evidence="6">
    <location>
        <begin position="313"/>
        <end position="332"/>
    </location>
</feature>
<protein>
    <submittedName>
        <fullName evidence="8">Integral membrane transport protein</fullName>
    </submittedName>
</protein>
<dbReference type="Gene3D" id="1.20.1250.20">
    <property type="entry name" value="MFS general substrate transporter like domains"/>
    <property type="match status" value="2"/>
</dbReference>
<dbReference type="PANTHER" id="PTHR43124">
    <property type="entry name" value="PURINE EFFLUX PUMP PBUE"/>
    <property type="match status" value="1"/>
</dbReference>